<dbReference type="Gene3D" id="3.40.50.150">
    <property type="entry name" value="Vaccinia Virus protein VP39"/>
    <property type="match status" value="1"/>
</dbReference>
<evidence type="ECO:0000313" key="2">
    <source>
        <dbReference type="Proteomes" id="UP000236742"/>
    </source>
</evidence>
<name>A0A1H5SB90_9RHOB</name>
<dbReference type="AlphaFoldDB" id="A0A1H5SB90"/>
<organism evidence="1 2">
    <name type="scientific">Jhaorihella thermophila</name>
    <dbReference type="NCBI Taxonomy" id="488547"/>
    <lineage>
        <taxon>Bacteria</taxon>
        <taxon>Pseudomonadati</taxon>
        <taxon>Pseudomonadota</taxon>
        <taxon>Alphaproteobacteria</taxon>
        <taxon>Rhodobacterales</taxon>
        <taxon>Paracoccaceae</taxon>
        <taxon>Jhaorihella</taxon>
    </lineage>
</organism>
<proteinExistence type="predicted"/>
<keyword evidence="2" id="KW-1185">Reference proteome</keyword>
<accession>A0A1H5SB90</accession>
<dbReference type="SUPFAM" id="SSF53335">
    <property type="entry name" value="S-adenosyl-L-methionine-dependent methyltransferases"/>
    <property type="match status" value="1"/>
</dbReference>
<protein>
    <recommendedName>
        <fullName evidence="3">Methyltransferase domain-containing protein</fullName>
    </recommendedName>
</protein>
<gene>
    <name evidence="1" type="ORF">SAMN05421751_101438</name>
</gene>
<sequence length="211" mass="24145">MTPLVRDDDMADRLREQAARPVLTMPEAEAGAVRSAYRAARVILEYGSGGSTVLAAEMPGKHVTSVESDRRWARMMKQWFRQNPPAKDTTVEVIWSNIGPTRDWGQPKDQGAWHRFARYPLGVWRREDLPHPDVVLVDGRFRIGCALATAFNIRRPVTLLFDDYAGRKWFHQVEDFLGAPLMVGRMGVFEVEPQPVPPHRLLDVIRFMQRP</sequence>
<evidence type="ECO:0000313" key="1">
    <source>
        <dbReference type="EMBL" id="SEF47923.1"/>
    </source>
</evidence>
<dbReference type="RefSeq" id="WP_235003645.1">
    <property type="nucleotide sequence ID" value="NZ_FNVD01000001.1"/>
</dbReference>
<dbReference type="InterPro" id="IPR029063">
    <property type="entry name" value="SAM-dependent_MTases_sf"/>
</dbReference>
<dbReference type="Proteomes" id="UP000236742">
    <property type="component" value="Unassembled WGS sequence"/>
</dbReference>
<dbReference type="EMBL" id="FNVD01000001">
    <property type="protein sequence ID" value="SEF47923.1"/>
    <property type="molecule type" value="Genomic_DNA"/>
</dbReference>
<reference evidence="2" key="1">
    <citation type="submission" date="2016-10" db="EMBL/GenBank/DDBJ databases">
        <authorList>
            <person name="Varghese N."/>
            <person name="Submissions S."/>
        </authorList>
    </citation>
    <scope>NUCLEOTIDE SEQUENCE [LARGE SCALE GENOMIC DNA]</scope>
    <source>
        <strain evidence="2">DSM 23413</strain>
    </source>
</reference>
<evidence type="ECO:0008006" key="3">
    <source>
        <dbReference type="Google" id="ProtNLM"/>
    </source>
</evidence>